<feature type="compositionally biased region" description="Basic and acidic residues" evidence="1">
    <location>
        <begin position="193"/>
        <end position="202"/>
    </location>
</feature>
<keyword evidence="2" id="KW-0732">Signal</keyword>
<accession>A0A940WLF4</accession>
<proteinExistence type="predicted"/>
<evidence type="ECO:0000313" key="3">
    <source>
        <dbReference type="EMBL" id="MBP2703635.1"/>
    </source>
</evidence>
<keyword evidence="4" id="KW-1185">Reference proteome</keyword>
<reference evidence="3" key="1">
    <citation type="submission" date="2021-02" db="EMBL/GenBank/DDBJ databases">
        <title>Draft genome sequence of Microbispora sp. RL4-1S isolated from rice leaves in Thailand.</title>
        <authorList>
            <person name="Muangham S."/>
            <person name="Duangmal K."/>
        </authorList>
    </citation>
    <scope>NUCLEOTIDE SEQUENCE</scope>
    <source>
        <strain evidence="3">RL4-1S</strain>
    </source>
</reference>
<organism evidence="3 4">
    <name type="scientific">Microbispora oryzae</name>
    <dbReference type="NCBI Taxonomy" id="2806554"/>
    <lineage>
        <taxon>Bacteria</taxon>
        <taxon>Bacillati</taxon>
        <taxon>Actinomycetota</taxon>
        <taxon>Actinomycetes</taxon>
        <taxon>Streptosporangiales</taxon>
        <taxon>Streptosporangiaceae</taxon>
        <taxon>Microbispora</taxon>
    </lineage>
</organism>
<protein>
    <submittedName>
        <fullName evidence="3">Uncharacterized protein</fullName>
    </submittedName>
</protein>
<evidence type="ECO:0000313" key="4">
    <source>
        <dbReference type="Proteomes" id="UP000674234"/>
    </source>
</evidence>
<dbReference type="AlphaFoldDB" id="A0A940WLF4"/>
<comment type="caution">
    <text evidence="3">The sequence shown here is derived from an EMBL/GenBank/DDBJ whole genome shotgun (WGS) entry which is preliminary data.</text>
</comment>
<evidence type="ECO:0000256" key="2">
    <source>
        <dbReference type="SAM" id="SignalP"/>
    </source>
</evidence>
<feature type="chain" id="PRO_5037382173" evidence="2">
    <location>
        <begin position="34"/>
        <end position="328"/>
    </location>
</feature>
<sequence length="328" mass="31901">MGIARNTSAISAGILAIALGGAIPLAAPAPANARDCAGGGGLLSGVTNTLCSVTDGVAQTVNQVTDVADKVTGGATKPVTKAVDDVVGTTTSTVGTAVNDVGKTVDDTLSAATGSGGQTPAPSSGSGGAAGAVGSAVGSAVGGAVDTVRDVTGAGGAAGPAASPAQALTDGLSKAVRDTCLPLVGGGCVPDADEGRAKRPKEAGAPVPSARPGTLPTEPARPSLSGYAPAADETGSPVRVHPDEDGMIPLLWPGLRLPQMSPATRGAVIRPHRPHDGTGTALTALLLLSAVLATRVVSARRARAEQQESIPFEGGLRVPGRSGRHRLA</sequence>
<name>A0A940WLF4_9ACTN</name>
<feature type="signal peptide" evidence="2">
    <location>
        <begin position="1"/>
        <end position="33"/>
    </location>
</feature>
<dbReference type="EMBL" id="JAFCNB010000003">
    <property type="protein sequence ID" value="MBP2703635.1"/>
    <property type="molecule type" value="Genomic_DNA"/>
</dbReference>
<feature type="region of interest" description="Disordered" evidence="1">
    <location>
        <begin position="187"/>
        <end position="240"/>
    </location>
</feature>
<feature type="region of interest" description="Disordered" evidence="1">
    <location>
        <begin position="109"/>
        <end position="134"/>
    </location>
</feature>
<dbReference type="Proteomes" id="UP000674234">
    <property type="component" value="Unassembled WGS sequence"/>
</dbReference>
<dbReference type="RefSeq" id="WP_210154934.1">
    <property type="nucleotide sequence ID" value="NZ_JAFCNB010000003.1"/>
</dbReference>
<evidence type="ECO:0000256" key="1">
    <source>
        <dbReference type="SAM" id="MobiDB-lite"/>
    </source>
</evidence>
<gene>
    <name evidence="3" type="ORF">JOL79_07455</name>
</gene>